<name>A0A1E1JS49_9HELO</name>
<feature type="region of interest" description="Disordered" evidence="1">
    <location>
        <begin position="1"/>
        <end position="26"/>
    </location>
</feature>
<dbReference type="Proteomes" id="UP000178129">
    <property type="component" value="Unassembled WGS sequence"/>
</dbReference>
<dbReference type="InParanoid" id="A0A1E1JS49"/>
<reference evidence="3" key="1">
    <citation type="submission" date="2016-03" db="EMBL/GenBank/DDBJ databases">
        <authorList>
            <person name="Ploux O."/>
        </authorList>
    </citation>
    <scope>NUCLEOTIDE SEQUENCE [LARGE SCALE GENOMIC DNA]</scope>
    <source>
        <strain evidence="3">UK7</strain>
    </source>
</reference>
<accession>A0A1E1JS49</accession>
<proteinExistence type="predicted"/>
<evidence type="ECO:0000256" key="1">
    <source>
        <dbReference type="SAM" id="MobiDB-lite"/>
    </source>
</evidence>
<protein>
    <submittedName>
        <fullName evidence="2">Uncharacterized protein</fullName>
    </submittedName>
</protein>
<dbReference type="EMBL" id="FJUW01000002">
    <property type="protein sequence ID" value="CZS88470.1"/>
    <property type="molecule type" value="Genomic_DNA"/>
</dbReference>
<sequence>MSATQQTSQAILPTNPSTSNPVNLAEGTSRPRYWFAQGARKPEAAASIVQYCCGSEAGTLVPAVIHVDIGVDLNIMIQAPRPKDV</sequence>
<keyword evidence="3" id="KW-1185">Reference proteome</keyword>
<organism evidence="2 3">
    <name type="scientific">Rhynchosporium graminicola</name>
    <dbReference type="NCBI Taxonomy" id="2792576"/>
    <lineage>
        <taxon>Eukaryota</taxon>
        <taxon>Fungi</taxon>
        <taxon>Dikarya</taxon>
        <taxon>Ascomycota</taxon>
        <taxon>Pezizomycotina</taxon>
        <taxon>Leotiomycetes</taxon>
        <taxon>Helotiales</taxon>
        <taxon>Ploettnerulaceae</taxon>
        <taxon>Rhynchosporium</taxon>
    </lineage>
</organism>
<gene>
    <name evidence="2" type="ORF">RCO7_04379</name>
</gene>
<evidence type="ECO:0000313" key="3">
    <source>
        <dbReference type="Proteomes" id="UP000178129"/>
    </source>
</evidence>
<feature type="compositionally biased region" description="Polar residues" evidence="1">
    <location>
        <begin position="1"/>
        <end position="22"/>
    </location>
</feature>
<dbReference type="AlphaFoldDB" id="A0A1E1JS49"/>
<comment type="caution">
    <text evidence="2">The sequence shown here is derived from an EMBL/GenBank/DDBJ whole genome shotgun (WGS) entry which is preliminary data.</text>
</comment>
<evidence type="ECO:0000313" key="2">
    <source>
        <dbReference type="EMBL" id="CZS88470.1"/>
    </source>
</evidence>